<accession>A0A346XVF2</accession>
<dbReference type="KEGG" id="euz:DVS28_a1506"/>
<dbReference type="Pfam" id="PF02600">
    <property type="entry name" value="DsbB"/>
    <property type="match status" value="1"/>
</dbReference>
<evidence type="ECO:0000256" key="9">
    <source>
        <dbReference type="ARBA" id="ARBA00023157"/>
    </source>
</evidence>
<evidence type="ECO:0000256" key="4">
    <source>
        <dbReference type="ARBA" id="ARBA00022692"/>
    </source>
</evidence>
<dbReference type="RefSeq" id="WP_114590890.1">
    <property type="nucleotide sequence ID" value="NZ_CP031165.1"/>
</dbReference>
<dbReference type="Proteomes" id="UP000264006">
    <property type="component" value="Chromosome"/>
</dbReference>
<comment type="similarity">
    <text evidence="2">Belongs to the DsbB family. BdbC subfamily.</text>
</comment>
<evidence type="ECO:0000256" key="11">
    <source>
        <dbReference type="ARBA" id="ARBA00023284"/>
    </source>
</evidence>
<feature type="transmembrane region" description="Helical" evidence="12">
    <location>
        <begin position="70"/>
        <end position="88"/>
    </location>
</feature>
<evidence type="ECO:0000256" key="5">
    <source>
        <dbReference type="ARBA" id="ARBA00022982"/>
    </source>
</evidence>
<dbReference type="InterPro" id="IPR023380">
    <property type="entry name" value="DsbB-like_sf"/>
</dbReference>
<keyword evidence="10" id="KW-0143">Chaperone</keyword>
<evidence type="ECO:0000256" key="12">
    <source>
        <dbReference type="SAM" id="Phobius"/>
    </source>
</evidence>
<organism evidence="13 14">
    <name type="scientific">Euzebya pacifica</name>
    <dbReference type="NCBI Taxonomy" id="1608957"/>
    <lineage>
        <taxon>Bacteria</taxon>
        <taxon>Bacillati</taxon>
        <taxon>Actinomycetota</taxon>
        <taxon>Nitriliruptoria</taxon>
        <taxon>Euzebyales</taxon>
    </lineage>
</organism>
<evidence type="ECO:0000256" key="2">
    <source>
        <dbReference type="ARBA" id="ARBA00007602"/>
    </source>
</evidence>
<evidence type="ECO:0000313" key="13">
    <source>
        <dbReference type="EMBL" id="AXV06199.1"/>
    </source>
</evidence>
<dbReference type="PANTHER" id="PTHR43469:SF1">
    <property type="entry name" value="SPBETA PROPHAGE-DERIVED DISULFIDE BOND FORMATION PROTEIN B"/>
    <property type="match status" value="1"/>
</dbReference>
<proteinExistence type="inferred from homology"/>
<keyword evidence="4 12" id="KW-0812">Transmembrane</keyword>
<dbReference type="EMBL" id="CP031165">
    <property type="protein sequence ID" value="AXV06199.1"/>
    <property type="molecule type" value="Genomic_DNA"/>
</dbReference>
<keyword evidence="7" id="KW-0560">Oxidoreductase</keyword>
<dbReference type="Gene3D" id="1.20.1550.10">
    <property type="entry name" value="DsbB-like"/>
    <property type="match status" value="1"/>
</dbReference>
<dbReference type="PANTHER" id="PTHR43469">
    <property type="entry name" value="DISULFIDE FORMATION PROTEIN-RELATED"/>
    <property type="match status" value="1"/>
</dbReference>
<dbReference type="SUPFAM" id="SSF158442">
    <property type="entry name" value="DsbB-like"/>
    <property type="match status" value="1"/>
</dbReference>
<dbReference type="GO" id="GO:0006457">
    <property type="term" value="P:protein folding"/>
    <property type="evidence" value="ECO:0007669"/>
    <property type="project" value="InterPro"/>
</dbReference>
<dbReference type="InterPro" id="IPR012187">
    <property type="entry name" value="Disulphide_bond_form_BdbC"/>
</dbReference>
<protein>
    <submittedName>
        <fullName evidence="13">Putative disulfide formation protein</fullName>
    </submittedName>
</protein>
<keyword evidence="8 12" id="KW-0472">Membrane</keyword>
<dbReference type="InterPro" id="IPR003752">
    <property type="entry name" value="DiS_bond_form_DsbB/BdbC"/>
</dbReference>
<feature type="transmembrane region" description="Helical" evidence="12">
    <location>
        <begin position="139"/>
        <end position="163"/>
    </location>
</feature>
<evidence type="ECO:0000256" key="10">
    <source>
        <dbReference type="ARBA" id="ARBA00023186"/>
    </source>
</evidence>
<evidence type="ECO:0000313" key="14">
    <source>
        <dbReference type="Proteomes" id="UP000264006"/>
    </source>
</evidence>
<sequence length="185" mass="19871">MTVAVTWLFTLLTLLCWVGVLVVALTDRGKAVITRPGVAVGIAASVTGTATLGSLYLSEVAGYVPCELCWVQRIFMYSLAVITTTAVLRRRDDVFTYAVPLAGLGLLTSTWHVIVQRSPAAGVTCDPNNPCSAIWVERLGFITIPIMAGTAFLVVLVLGVALWGQRRNALGEVSTTTHPREEQIL</sequence>
<name>A0A346XVF2_9ACTN</name>
<dbReference type="GO" id="GO:0016020">
    <property type="term" value="C:membrane"/>
    <property type="evidence" value="ECO:0007669"/>
    <property type="project" value="UniProtKB-SubCell"/>
</dbReference>
<keyword evidence="3" id="KW-0813">Transport</keyword>
<keyword evidence="5" id="KW-0249">Electron transport</keyword>
<reference evidence="13 14" key="1">
    <citation type="submission" date="2018-09" db="EMBL/GenBank/DDBJ databases">
        <title>Complete genome sequence of Euzebya sp. DY32-46 isolated from seawater of Pacific Ocean.</title>
        <authorList>
            <person name="Xu L."/>
            <person name="Wu Y.-H."/>
            <person name="Xu X.-W."/>
        </authorList>
    </citation>
    <scope>NUCLEOTIDE SEQUENCE [LARGE SCALE GENOMIC DNA]</scope>
    <source>
        <strain evidence="13 14">DY32-46</strain>
    </source>
</reference>
<feature type="transmembrane region" description="Helical" evidence="12">
    <location>
        <begin position="6"/>
        <end position="26"/>
    </location>
</feature>
<dbReference type="GO" id="GO:0015035">
    <property type="term" value="F:protein-disulfide reductase activity"/>
    <property type="evidence" value="ECO:0007669"/>
    <property type="project" value="InterPro"/>
</dbReference>
<dbReference type="OrthoDB" id="158402at2"/>
<feature type="transmembrane region" description="Helical" evidence="12">
    <location>
        <begin position="38"/>
        <end position="58"/>
    </location>
</feature>
<evidence type="ECO:0000256" key="1">
    <source>
        <dbReference type="ARBA" id="ARBA00004141"/>
    </source>
</evidence>
<keyword evidence="6 12" id="KW-1133">Transmembrane helix</keyword>
<keyword evidence="14" id="KW-1185">Reference proteome</keyword>
<evidence type="ECO:0000256" key="3">
    <source>
        <dbReference type="ARBA" id="ARBA00022448"/>
    </source>
</evidence>
<keyword evidence="9" id="KW-1015">Disulfide bond</keyword>
<feature type="transmembrane region" description="Helical" evidence="12">
    <location>
        <begin position="95"/>
        <end position="114"/>
    </location>
</feature>
<keyword evidence="11" id="KW-0676">Redox-active center</keyword>
<gene>
    <name evidence="13" type="ORF">DVS28_a1506</name>
</gene>
<evidence type="ECO:0000256" key="7">
    <source>
        <dbReference type="ARBA" id="ARBA00023002"/>
    </source>
</evidence>
<evidence type="ECO:0000256" key="8">
    <source>
        <dbReference type="ARBA" id="ARBA00023136"/>
    </source>
</evidence>
<evidence type="ECO:0000256" key="6">
    <source>
        <dbReference type="ARBA" id="ARBA00022989"/>
    </source>
</evidence>
<comment type="subcellular location">
    <subcellularLocation>
        <location evidence="1">Membrane</location>
        <topology evidence="1">Multi-pass membrane protein</topology>
    </subcellularLocation>
</comment>
<dbReference type="AlphaFoldDB" id="A0A346XVF2"/>